<evidence type="ECO:0000313" key="4">
    <source>
        <dbReference type="Proteomes" id="UP001566132"/>
    </source>
</evidence>
<name>A0ABD1EFX1_HYPHA</name>
<dbReference type="AlphaFoldDB" id="A0ABD1EFX1"/>
<accession>A0ABD1EFX1</accession>
<feature type="domain" description="MADF" evidence="2">
    <location>
        <begin position="13"/>
        <end position="111"/>
    </location>
</feature>
<organism evidence="3 4">
    <name type="scientific">Hypothenemus hampei</name>
    <name type="common">Coffee berry borer</name>
    <dbReference type="NCBI Taxonomy" id="57062"/>
    <lineage>
        <taxon>Eukaryota</taxon>
        <taxon>Metazoa</taxon>
        <taxon>Ecdysozoa</taxon>
        <taxon>Arthropoda</taxon>
        <taxon>Hexapoda</taxon>
        <taxon>Insecta</taxon>
        <taxon>Pterygota</taxon>
        <taxon>Neoptera</taxon>
        <taxon>Endopterygota</taxon>
        <taxon>Coleoptera</taxon>
        <taxon>Polyphaga</taxon>
        <taxon>Cucujiformia</taxon>
        <taxon>Curculionidae</taxon>
        <taxon>Scolytinae</taxon>
        <taxon>Hypothenemus</taxon>
    </lineage>
</organism>
<proteinExistence type="predicted"/>
<dbReference type="PROSITE" id="PS51029">
    <property type="entry name" value="MADF"/>
    <property type="match status" value="1"/>
</dbReference>
<gene>
    <name evidence="3" type="ORF">ABEB36_009262</name>
</gene>
<feature type="region of interest" description="Disordered" evidence="1">
    <location>
        <begin position="121"/>
        <end position="166"/>
    </location>
</feature>
<dbReference type="Pfam" id="PF10545">
    <property type="entry name" value="MADF_DNA_bdg"/>
    <property type="match status" value="1"/>
</dbReference>
<dbReference type="PANTHER" id="PTHR21505:SF12">
    <property type="entry name" value="MADF DOMAIN-CONTAINING PROTEIN-RELATED"/>
    <property type="match status" value="1"/>
</dbReference>
<evidence type="ECO:0000259" key="2">
    <source>
        <dbReference type="PROSITE" id="PS51029"/>
    </source>
</evidence>
<keyword evidence="4" id="KW-1185">Reference proteome</keyword>
<evidence type="ECO:0000313" key="3">
    <source>
        <dbReference type="EMBL" id="KAL1493558.1"/>
    </source>
</evidence>
<dbReference type="PANTHER" id="PTHR21505">
    <property type="entry name" value="MADF DOMAIN-CONTAINING PROTEIN-RELATED"/>
    <property type="match status" value="1"/>
</dbReference>
<comment type="caution">
    <text evidence="3">The sequence shown here is derived from an EMBL/GenBank/DDBJ whole genome shotgun (WGS) entry which is preliminary data.</text>
</comment>
<sequence>MAKIDWTSDLIVTLIENYEMHPCLYDPKHKFYSNKHAKNDAIQKITEAVALKNPKFTAEDVKKKIMNIRSQFSHENNKVQSSLKSGMGTDLVYEPSVWWYEKLLFLVPHVKNRKSKTTLDSMEIETDVENSQTSEETEETSDMSSASILHDTYSKRQKKRKLNRDETSDPIMVETIQTLKSLENRFNRPQTTLSKTEIDIYAEYIASELKEIHDEEILMDAKHAINNIIYNIKKNCLKLKQLKKIDFLDKV</sequence>
<reference evidence="3 4" key="1">
    <citation type="submission" date="2024-05" db="EMBL/GenBank/DDBJ databases">
        <title>Genetic variation in Jamaican populations of the coffee berry borer (Hypothenemus hampei).</title>
        <authorList>
            <person name="Errbii M."/>
            <person name="Myrie A."/>
        </authorList>
    </citation>
    <scope>NUCLEOTIDE SEQUENCE [LARGE SCALE GENOMIC DNA]</scope>
    <source>
        <strain evidence="3">JA-Hopewell-2020-01-JO</strain>
        <tissue evidence="3">Whole body</tissue>
    </source>
</reference>
<evidence type="ECO:0000256" key="1">
    <source>
        <dbReference type="SAM" id="MobiDB-lite"/>
    </source>
</evidence>
<protein>
    <recommendedName>
        <fullName evidence="2">MADF domain-containing protein</fullName>
    </recommendedName>
</protein>
<dbReference type="InterPro" id="IPR006578">
    <property type="entry name" value="MADF-dom"/>
</dbReference>
<dbReference type="EMBL" id="JBDJPC010000007">
    <property type="protein sequence ID" value="KAL1493558.1"/>
    <property type="molecule type" value="Genomic_DNA"/>
</dbReference>
<dbReference type="SMART" id="SM00595">
    <property type="entry name" value="MADF"/>
    <property type="match status" value="1"/>
</dbReference>
<dbReference type="Proteomes" id="UP001566132">
    <property type="component" value="Unassembled WGS sequence"/>
</dbReference>